<sequence>MTKATTLSVGLASAFALAISCVFAGPVSAQDREFGGEIELVDPDVLRVCADPNNMPFANQAEEGFEQEVAELLAEKLGRTSVSYTYFPQATGFVRMTLGSNLCDLIVSYPQGDELVQNTNAYYRTAYAIVVPAEGDLSGVTKLEDPALQGKRLGIIAGTPPATYLAKAGLIGLAKPYQLMVDTRYDNSAEAMMKDLESGEIDAAVLWGPLAGWYAKQSEKDYKVVPLVNEGPGPAMAYRITMGVRSADQEWKRTLNVAIRDNQEAINAILQSYGVPLLNEANEPLQAAADTDAEAPASETDGASDDASGPQDAPAAGNGATATGATGSQSGTN</sequence>
<evidence type="ECO:0000256" key="3">
    <source>
        <dbReference type="SAM" id="SignalP"/>
    </source>
</evidence>
<comment type="caution">
    <text evidence="5">The sequence shown here is derived from an EMBL/GenBank/DDBJ whole genome shotgun (WGS) entry which is preliminary data.</text>
</comment>
<dbReference type="InterPro" id="IPR022448">
    <property type="entry name" value="Quinoprotein_dehydrogenase"/>
</dbReference>
<feature type="region of interest" description="Disordered" evidence="2">
    <location>
        <begin position="287"/>
        <end position="333"/>
    </location>
</feature>
<dbReference type="PROSITE" id="PS51257">
    <property type="entry name" value="PROKAR_LIPOPROTEIN"/>
    <property type="match status" value="1"/>
</dbReference>
<keyword evidence="6" id="KW-1185">Reference proteome</keyword>
<proteinExistence type="predicted"/>
<feature type="signal peptide" evidence="3">
    <location>
        <begin position="1"/>
        <end position="24"/>
    </location>
</feature>
<evidence type="ECO:0000256" key="1">
    <source>
        <dbReference type="ARBA" id="ARBA00022729"/>
    </source>
</evidence>
<feature type="compositionally biased region" description="Low complexity" evidence="2">
    <location>
        <begin position="287"/>
        <end position="301"/>
    </location>
</feature>
<gene>
    <name evidence="5" type="ORF">U0C82_03605</name>
</gene>
<evidence type="ECO:0000313" key="5">
    <source>
        <dbReference type="EMBL" id="MDY8108236.1"/>
    </source>
</evidence>
<evidence type="ECO:0000256" key="2">
    <source>
        <dbReference type="SAM" id="MobiDB-lite"/>
    </source>
</evidence>
<feature type="domain" description="Solute-binding protein family 3/N-terminal" evidence="4">
    <location>
        <begin position="45"/>
        <end position="277"/>
    </location>
</feature>
<dbReference type="PANTHER" id="PTHR35936">
    <property type="entry name" value="MEMBRANE-BOUND LYTIC MUREIN TRANSGLYCOSYLASE F"/>
    <property type="match status" value="1"/>
</dbReference>
<accession>A0ABU5HZ48</accession>
<dbReference type="Proteomes" id="UP001294412">
    <property type="component" value="Unassembled WGS sequence"/>
</dbReference>
<dbReference type="PANTHER" id="PTHR35936:SF17">
    <property type="entry name" value="ARGININE-BINDING EXTRACELLULAR PROTEIN ARTP"/>
    <property type="match status" value="1"/>
</dbReference>
<reference evidence="5 6" key="1">
    <citation type="submission" date="2023-12" db="EMBL/GenBank/DDBJ databases">
        <title>Description of Novel Strain Fulvimarina sp. 2208YS6-2-32 isolated from Uroteuthis (Photololigo) edulis.</title>
        <authorList>
            <person name="Park J.-S."/>
        </authorList>
    </citation>
    <scope>NUCLEOTIDE SEQUENCE [LARGE SCALE GENOMIC DNA]</scope>
    <source>
        <strain evidence="5 6">2208YS6-2-32</strain>
    </source>
</reference>
<organism evidence="5 6">
    <name type="scientific">Fulvimarina uroteuthidis</name>
    <dbReference type="NCBI Taxonomy" id="3098149"/>
    <lineage>
        <taxon>Bacteria</taxon>
        <taxon>Pseudomonadati</taxon>
        <taxon>Pseudomonadota</taxon>
        <taxon>Alphaproteobacteria</taxon>
        <taxon>Hyphomicrobiales</taxon>
        <taxon>Aurantimonadaceae</taxon>
        <taxon>Fulvimarina</taxon>
    </lineage>
</organism>
<dbReference type="SMART" id="SM00062">
    <property type="entry name" value="PBPb"/>
    <property type="match status" value="1"/>
</dbReference>
<keyword evidence="1 3" id="KW-0732">Signal</keyword>
<feature type="compositionally biased region" description="Low complexity" evidence="2">
    <location>
        <begin position="315"/>
        <end position="333"/>
    </location>
</feature>
<dbReference type="NCBIfam" id="TIGR03871">
    <property type="entry name" value="ABC_peri_MoxJ_2"/>
    <property type="match status" value="1"/>
</dbReference>
<protein>
    <submittedName>
        <fullName evidence="5">Substrate-binding domain-containing protein</fullName>
    </submittedName>
</protein>
<dbReference type="EMBL" id="JAXLPB010000001">
    <property type="protein sequence ID" value="MDY8108236.1"/>
    <property type="molecule type" value="Genomic_DNA"/>
</dbReference>
<dbReference type="RefSeq" id="WP_322185680.1">
    <property type="nucleotide sequence ID" value="NZ_JAXLPB010000001.1"/>
</dbReference>
<feature type="chain" id="PRO_5045961817" evidence="3">
    <location>
        <begin position="25"/>
        <end position="333"/>
    </location>
</feature>
<evidence type="ECO:0000313" key="6">
    <source>
        <dbReference type="Proteomes" id="UP001294412"/>
    </source>
</evidence>
<evidence type="ECO:0000259" key="4">
    <source>
        <dbReference type="SMART" id="SM00062"/>
    </source>
</evidence>
<dbReference type="Gene3D" id="3.40.190.10">
    <property type="entry name" value="Periplasmic binding protein-like II"/>
    <property type="match status" value="2"/>
</dbReference>
<name>A0ABU5HZ48_9HYPH</name>
<dbReference type="InterPro" id="IPR001638">
    <property type="entry name" value="Solute-binding_3/MltF_N"/>
</dbReference>
<dbReference type="SUPFAM" id="SSF53850">
    <property type="entry name" value="Periplasmic binding protein-like II"/>
    <property type="match status" value="1"/>
</dbReference>